<dbReference type="AlphaFoldDB" id="A0AA40AK42"/>
<evidence type="ECO:0000313" key="4">
    <source>
        <dbReference type="EMBL" id="KAK0717339.1"/>
    </source>
</evidence>
<dbReference type="RefSeq" id="XP_060296132.1">
    <property type="nucleotide sequence ID" value="XM_060441937.1"/>
</dbReference>
<dbReference type="Pfam" id="PF07950">
    <property type="entry name" value="MCP1_TM"/>
    <property type="match status" value="1"/>
</dbReference>
<feature type="transmembrane region" description="Helical" evidence="2">
    <location>
        <begin position="312"/>
        <end position="335"/>
    </location>
</feature>
<feature type="compositionally biased region" description="Polar residues" evidence="1">
    <location>
        <begin position="1"/>
        <end position="17"/>
    </location>
</feature>
<name>A0AA40AK42_9PEZI</name>
<dbReference type="InterPro" id="IPR039960">
    <property type="entry name" value="MCP1"/>
</dbReference>
<keyword evidence="5" id="KW-1185">Reference proteome</keyword>
<dbReference type="PANTHER" id="PTHR38409">
    <property type="entry name" value="MDM10-COMPLEMENTING PROTEIN 1"/>
    <property type="match status" value="1"/>
</dbReference>
<evidence type="ECO:0000259" key="3">
    <source>
        <dbReference type="Pfam" id="PF07950"/>
    </source>
</evidence>
<dbReference type="Proteomes" id="UP001172101">
    <property type="component" value="Unassembled WGS sequence"/>
</dbReference>
<feature type="domain" description="Mitochondrial adapter protein MCP1 transmembrane" evidence="3">
    <location>
        <begin position="220"/>
        <end position="338"/>
    </location>
</feature>
<comment type="caution">
    <text evidence="4">The sequence shown here is derived from an EMBL/GenBank/DDBJ whole genome shotgun (WGS) entry which is preliminary data.</text>
</comment>
<gene>
    <name evidence="4" type="ORF">B0T26DRAFT_709623</name>
</gene>
<sequence>MDSQSLHSKASQDTLVSLVQLDPTPMESPNVDKDLPPLPEHPEGEDPGSPPSETSKSRTNTSSTAATTASVGLSGGGSTHGAIYYLTRIQRYSSYTFSLFATLHLATTSIIPLVARSVPASESYLLLAREIYQTPLSEPLLVALPLVAHVGSGVAVRLLRRVQNLRRYGYHGDGGKGAGLAHHRGDKTSSSSSPSLFTILRSGWPPLSYISLSGYGFAAILAAHVGMNRGLPLAVEGDSANVGLAFVAHGFARHPAVSWLAYAALLGLGCGHMVWGYAKWFGAAQGAGWKLDRHTGNAAADKQRKDRRRRRLLLVNAVATVATAVWAAGGLGVVARGGLTLGWVGKLYDDLFRTIPGF</sequence>
<feature type="region of interest" description="Disordered" evidence="1">
    <location>
        <begin position="1"/>
        <end position="75"/>
    </location>
</feature>
<dbReference type="InterPro" id="IPR012472">
    <property type="entry name" value="MCP1_TM"/>
</dbReference>
<protein>
    <recommendedName>
        <fullName evidence="3">Mitochondrial adapter protein MCP1 transmembrane domain-containing protein</fullName>
    </recommendedName>
</protein>
<organism evidence="4 5">
    <name type="scientific">Lasiosphaeria miniovina</name>
    <dbReference type="NCBI Taxonomy" id="1954250"/>
    <lineage>
        <taxon>Eukaryota</taxon>
        <taxon>Fungi</taxon>
        <taxon>Dikarya</taxon>
        <taxon>Ascomycota</taxon>
        <taxon>Pezizomycotina</taxon>
        <taxon>Sordariomycetes</taxon>
        <taxon>Sordariomycetidae</taxon>
        <taxon>Sordariales</taxon>
        <taxon>Lasiosphaeriaceae</taxon>
        <taxon>Lasiosphaeria</taxon>
    </lineage>
</organism>
<dbReference type="GO" id="GO:0005741">
    <property type="term" value="C:mitochondrial outer membrane"/>
    <property type="evidence" value="ECO:0007669"/>
    <property type="project" value="TreeGrafter"/>
</dbReference>
<accession>A0AA40AK42</accession>
<reference evidence="4" key="1">
    <citation type="submission" date="2023-06" db="EMBL/GenBank/DDBJ databases">
        <title>Genome-scale phylogeny and comparative genomics of the fungal order Sordariales.</title>
        <authorList>
            <consortium name="Lawrence Berkeley National Laboratory"/>
            <person name="Hensen N."/>
            <person name="Bonometti L."/>
            <person name="Westerberg I."/>
            <person name="Brannstrom I.O."/>
            <person name="Guillou S."/>
            <person name="Cros-Aarteil S."/>
            <person name="Calhoun S."/>
            <person name="Haridas S."/>
            <person name="Kuo A."/>
            <person name="Mondo S."/>
            <person name="Pangilinan J."/>
            <person name="Riley R."/>
            <person name="LaButti K."/>
            <person name="Andreopoulos B."/>
            <person name="Lipzen A."/>
            <person name="Chen C."/>
            <person name="Yanf M."/>
            <person name="Daum C."/>
            <person name="Ng V."/>
            <person name="Clum A."/>
            <person name="Steindorff A."/>
            <person name="Ohm R."/>
            <person name="Martin F."/>
            <person name="Silar P."/>
            <person name="Natvig D."/>
            <person name="Lalanne C."/>
            <person name="Gautier V."/>
            <person name="Ament-velasquez S.L."/>
            <person name="Kruys A."/>
            <person name="Hutchinson M.I."/>
            <person name="Powell A.J."/>
            <person name="Barry K."/>
            <person name="Miller A.N."/>
            <person name="Grigoriev I.V."/>
            <person name="Debuchy R."/>
            <person name="Gladieux P."/>
            <person name="Thoren M.H."/>
            <person name="Johannesson H."/>
        </authorList>
    </citation>
    <scope>NUCLEOTIDE SEQUENCE</scope>
    <source>
        <strain evidence="4">SMH2392-1A</strain>
    </source>
</reference>
<proteinExistence type="predicted"/>
<dbReference type="GeneID" id="85325207"/>
<feature type="transmembrane region" description="Helical" evidence="2">
    <location>
        <begin position="140"/>
        <end position="159"/>
    </location>
</feature>
<feature type="compositionally biased region" description="Basic and acidic residues" evidence="1">
    <location>
        <begin position="30"/>
        <end position="44"/>
    </location>
</feature>
<evidence type="ECO:0000256" key="2">
    <source>
        <dbReference type="SAM" id="Phobius"/>
    </source>
</evidence>
<dbReference type="GO" id="GO:0055088">
    <property type="term" value="P:lipid homeostasis"/>
    <property type="evidence" value="ECO:0007669"/>
    <property type="project" value="InterPro"/>
</dbReference>
<evidence type="ECO:0000256" key="1">
    <source>
        <dbReference type="SAM" id="MobiDB-lite"/>
    </source>
</evidence>
<feature type="transmembrane region" description="Helical" evidence="2">
    <location>
        <begin position="207"/>
        <end position="227"/>
    </location>
</feature>
<feature type="transmembrane region" description="Helical" evidence="2">
    <location>
        <begin position="259"/>
        <end position="278"/>
    </location>
</feature>
<dbReference type="EMBL" id="JAUIRO010000004">
    <property type="protein sequence ID" value="KAK0717339.1"/>
    <property type="molecule type" value="Genomic_DNA"/>
</dbReference>
<dbReference type="GO" id="GO:0007005">
    <property type="term" value="P:mitochondrion organization"/>
    <property type="evidence" value="ECO:0007669"/>
    <property type="project" value="TreeGrafter"/>
</dbReference>
<evidence type="ECO:0000313" key="5">
    <source>
        <dbReference type="Proteomes" id="UP001172101"/>
    </source>
</evidence>
<dbReference type="PANTHER" id="PTHR38409:SF1">
    <property type="entry name" value="MITOCHONDRIAL ADAPTER PROTEIN MCP1"/>
    <property type="match status" value="1"/>
</dbReference>
<keyword evidence="2" id="KW-1133">Transmembrane helix</keyword>
<keyword evidence="2" id="KW-0812">Transmembrane</keyword>
<keyword evidence="2" id="KW-0472">Membrane</keyword>
<feature type="compositionally biased region" description="Low complexity" evidence="1">
    <location>
        <begin position="51"/>
        <end position="72"/>
    </location>
</feature>
<feature type="transmembrane region" description="Helical" evidence="2">
    <location>
        <begin position="95"/>
        <end position="115"/>
    </location>
</feature>